<proteinExistence type="inferred from homology"/>
<evidence type="ECO:0000256" key="2">
    <source>
        <dbReference type="ARBA" id="ARBA00022723"/>
    </source>
</evidence>
<comment type="similarity">
    <text evidence="1 4">Belongs to the yippee family.</text>
</comment>
<evidence type="ECO:0000313" key="6">
    <source>
        <dbReference type="EMBL" id="PHZ17079.1"/>
    </source>
</evidence>
<dbReference type="PROSITE" id="PS51792">
    <property type="entry name" value="YIPPEE"/>
    <property type="match status" value="1"/>
</dbReference>
<dbReference type="Pfam" id="PF03226">
    <property type="entry name" value="Yippee-Mis18"/>
    <property type="match status" value="1"/>
</dbReference>
<organism evidence="6 7">
    <name type="scientific">Rhizopus microsporus ATCC 52813</name>
    <dbReference type="NCBI Taxonomy" id="1340429"/>
    <lineage>
        <taxon>Eukaryota</taxon>
        <taxon>Fungi</taxon>
        <taxon>Fungi incertae sedis</taxon>
        <taxon>Mucoromycota</taxon>
        <taxon>Mucoromycotina</taxon>
        <taxon>Mucoromycetes</taxon>
        <taxon>Mucorales</taxon>
        <taxon>Mucorineae</taxon>
        <taxon>Rhizopodaceae</taxon>
        <taxon>Rhizopus</taxon>
    </lineage>
</organism>
<feature type="domain" description="Yippee" evidence="5">
    <location>
        <begin position="14"/>
        <end position="111"/>
    </location>
</feature>
<sequence>MTKSHPGYFDTVNVYYSCVICHSQLVSHQDVISKAFQGRYGAAYLVENMINIMTGKDEDRQLMTGIHTVADISCRICQTKIGWKYIKTPKESERYKLGKCVIEKTRVIKESLFL</sequence>
<keyword evidence="2" id="KW-0479">Metal-binding</keyword>
<name>A0A2G4T7U2_RHIZD</name>
<dbReference type="InterPro" id="IPR034751">
    <property type="entry name" value="Yippee"/>
</dbReference>
<evidence type="ECO:0000256" key="4">
    <source>
        <dbReference type="RuleBase" id="RU110713"/>
    </source>
</evidence>
<dbReference type="GO" id="GO:0046872">
    <property type="term" value="F:metal ion binding"/>
    <property type="evidence" value="ECO:0007669"/>
    <property type="project" value="UniProtKB-KW"/>
</dbReference>
<dbReference type="InterPro" id="IPR039058">
    <property type="entry name" value="Yippee_fam"/>
</dbReference>
<evidence type="ECO:0000256" key="1">
    <source>
        <dbReference type="ARBA" id="ARBA00005613"/>
    </source>
</evidence>
<keyword evidence="3" id="KW-0862">Zinc</keyword>
<dbReference type="EMBL" id="KZ303842">
    <property type="protein sequence ID" value="PHZ17079.1"/>
    <property type="molecule type" value="Genomic_DNA"/>
</dbReference>
<dbReference type="STRING" id="1340429.A0A2G4T7U2"/>
<dbReference type="GeneID" id="35437090"/>
<dbReference type="AlphaFoldDB" id="A0A2G4T7U2"/>
<gene>
    <name evidence="6" type="ORF">RHIMIDRAFT_196173</name>
</gene>
<evidence type="ECO:0000259" key="5">
    <source>
        <dbReference type="PROSITE" id="PS51792"/>
    </source>
</evidence>
<accession>A0A2G4T7U2</accession>
<dbReference type="PANTHER" id="PTHR13848">
    <property type="entry name" value="PROTEIN YIPPEE-LIKE CG15309-RELATED"/>
    <property type="match status" value="1"/>
</dbReference>
<dbReference type="InterPro" id="IPR004910">
    <property type="entry name" value="Yippee/Mis18/Cereblon"/>
</dbReference>
<dbReference type="RefSeq" id="XP_023470787.1">
    <property type="nucleotide sequence ID" value="XM_023606100.1"/>
</dbReference>
<evidence type="ECO:0000313" key="7">
    <source>
        <dbReference type="Proteomes" id="UP000242254"/>
    </source>
</evidence>
<dbReference type="Proteomes" id="UP000242254">
    <property type="component" value="Unassembled WGS sequence"/>
</dbReference>
<evidence type="ECO:0000256" key="3">
    <source>
        <dbReference type="ARBA" id="ARBA00022833"/>
    </source>
</evidence>
<protein>
    <recommendedName>
        <fullName evidence="4">Protein yippee-like</fullName>
    </recommendedName>
</protein>
<keyword evidence="7" id="KW-1185">Reference proteome</keyword>
<reference evidence="6 7" key="1">
    <citation type="journal article" date="2016" name="Proc. Natl. Acad. Sci. U.S.A.">
        <title>Lipid metabolic changes in an early divergent fungus govern the establishment of a mutualistic symbiosis with endobacteria.</title>
        <authorList>
            <person name="Lastovetsky O.A."/>
            <person name="Gaspar M.L."/>
            <person name="Mondo S.J."/>
            <person name="LaButti K.M."/>
            <person name="Sandor L."/>
            <person name="Grigoriev I.V."/>
            <person name="Henry S.A."/>
            <person name="Pawlowska T.E."/>
        </authorList>
    </citation>
    <scope>NUCLEOTIDE SEQUENCE [LARGE SCALE GENOMIC DNA]</scope>
    <source>
        <strain evidence="6 7">ATCC 52813</strain>
    </source>
</reference>